<feature type="chain" id="PRO_5045106453" evidence="2">
    <location>
        <begin position="23"/>
        <end position="301"/>
    </location>
</feature>
<keyword evidence="1" id="KW-1133">Transmembrane helix</keyword>
<protein>
    <submittedName>
        <fullName evidence="3">DUF2167 domain-containing protein</fullName>
    </submittedName>
</protein>
<comment type="caution">
    <text evidence="3">The sequence shown here is derived from an EMBL/GenBank/DDBJ whole genome shotgun (WGS) entry which is preliminary data.</text>
</comment>
<evidence type="ECO:0000256" key="1">
    <source>
        <dbReference type="SAM" id="Phobius"/>
    </source>
</evidence>
<keyword evidence="1" id="KW-0812">Transmembrane</keyword>
<proteinExistence type="predicted"/>
<dbReference type="InterPro" id="IPR018682">
    <property type="entry name" value="DUF2167_membr"/>
</dbReference>
<feature type="transmembrane region" description="Helical" evidence="1">
    <location>
        <begin position="263"/>
        <end position="289"/>
    </location>
</feature>
<name>A0ABX0LSE4_9BURK</name>
<reference evidence="3 4" key="1">
    <citation type="submission" date="2019-09" db="EMBL/GenBank/DDBJ databases">
        <title>Taxonomy of Antarctic Massilia spp.: description of Massilia rubra sp. nov., Massilia aquatica sp. nov., Massilia mucilaginosa sp. nov., Massilia frigida sp. nov. isolated from streams, lakes and regoliths.</title>
        <authorList>
            <person name="Holochova P."/>
            <person name="Sedlacek I."/>
            <person name="Kralova S."/>
            <person name="Maslanova I."/>
            <person name="Busse H.-J."/>
            <person name="Stankova E."/>
            <person name="Vrbovska V."/>
            <person name="Kovarovic V."/>
            <person name="Bartak M."/>
            <person name="Svec P."/>
            <person name="Pantucek R."/>
        </authorList>
    </citation>
    <scope>NUCLEOTIDE SEQUENCE [LARGE SCALE GENOMIC DNA]</scope>
    <source>
        <strain evidence="3 4">CCM 8692</strain>
    </source>
</reference>
<evidence type="ECO:0000256" key="2">
    <source>
        <dbReference type="SAM" id="SignalP"/>
    </source>
</evidence>
<dbReference type="Pfam" id="PF09935">
    <property type="entry name" value="DUF2167"/>
    <property type="match status" value="1"/>
</dbReference>
<keyword evidence="2" id="KW-0732">Signal</keyword>
<keyword evidence="4" id="KW-1185">Reference proteome</keyword>
<evidence type="ECO:0000313" key="3">
    <source>
        <dbReference type="EMBL" id="NHZ34369.1"/>
    </source>
</evidence>
<dbReference type="PROSITE" id="PS51257">
    <property type="entry name" value="PROKAR_LIPOPROTEIN"/>
    <property type="match status" value="1"/>
</dbReference>
<dbReference type="EMBL" id="VUYU01000007">
    <property type="protein sequence ID" value="NHZ34369.1"/>
    <property type="molecule type" value="Genomic_DNA"/>
</dbReference>
<evidence type="ECO:0000313" key="4">
    <source>
        <dbReference type="Proteomes" id="UP000785613"/>
    </source>
</evidence>
<sequence>MFKHLSLAVFLLALGCMTGAHAQAGGDKQEHSSEQLEASLKMQSGKINLPGGMATLNLPDTFRYLSPQDAERLLVEGWGNPPGNESLGMIVPASGVMSKDGWGVIITYEADGHVKDSDADTIKYDELLKDMQESVAEQNSERKSQGYAAMSLVGWAEKPSYEKATHKLLWAKELAVVGETEHSLNYNIRVLGRQGVLVLNAVASMDQIANIRQEMRKVTAFSDFTPGNRYADYNPSTDKAAEYGLAALVAGGVAAKMGLFGKLFALLLAFKKLIIIGFLAAGGALVNFFRGKSKDKVDLSK</sequence>
<accession>A0ABX0LSE4</accession>
<keyword evidence="1" id="KW-0472">Membrane</keyword>
<organism evidence="3 4">
    <name type="scientific">Massilia rubra</name>
    <dbReference type="NCBI Taxonomy" id="2607910"/>
    <lineage>
        <taxon>Bacteria</taxon>
        <taxon>Pseudomonadati</taxon>
        <taxon>Pseudomonadota</taxon>
        <taxon>Betaproteobacteria</taxon>
        <taxon>Burkholderiales</taxon>
        <taxon>Oxalobacteraceae</taxon>
        <taxon>Telluria group</taxon>
        <taxon>Massilia</taxon>
    </lineage>
</organism>
<dbReference type="Proteomes" id="UP000785613">
    <property type="component" value="Unassembled WGS sequence"/>
</dbReference>
<feature type="signal peptide" evidence="2">
    <location>
        <begin position="1"/>
        <end position="22"/>
    </location>
</feature>
<gene>
    <name evidence="3" type="ORF">F0185_12325</name>
</gene>
<dbReference type="RefSeq" id="WP_167224814.1">
    <property type="nucleotide sequence ID" value="NZ_VUYU01000007.1"/>
</dbReference>